<name>E3M1E7_CAERE</name>
<sequence length="265" mass="29523">MEDKNFLNLEVEGDSHQPVIPEAIPAQILIEEQVGHHGAHSSSPDMGAQGAPVLSSTAHDATVLGESALGFPDPMIPLQDVVAYAQPFLDLITEQNRLNQAVINANNALMETVKKLMSERNGGKRKEDTSLIDSLFLPTPVSTQFSPSGLSHFEIAMKVWSAWEHKDEQLPPLDLSVFLFNPNGNKQIPQSVRKVSNRFRLFQLHRKSLDINDNSLNAWNFLNDAGKDEWGRMAYIIGTWQEEQEKLGLIQLITVGSHPRTAKEK</sequence>
<dbReference type="GeneID" id="9804159"/>
<evidence type="ECO:0000313" key="2">
    <source>
        <dbReference type="Proteomes" id="UP000008281"/>
    </source>
</evidence>
<evidence type="ECO:0000313" key="1">
    <source>
        <dbReference type="EMBL" id="EFO88654.1"/>
    </source>
</evidence>
<dbReference type="RefSeq" id="XP_003109865.2">
    <property type="nucleotide sequence ID" value="XM_003109817.2"/>
</dbReference>
<accession>E3M1E7</accession>
<proteinExistence type="predicted"/>
<dbReference type="AlphaFoldDB" id="E3M1E7"/>
<dbReference type="Proteomes" id="UP000008281">
    <property type="component" value="Unassembled WGS sequence"/>
</dbReference>
<dbReference type="OMA" id="NANNALM"/>
<dbReference type="InParanoid" id="E3M1E7"/>
<dbReference type="OrthoDB" id="10674347at2759"/>
<dbReference type="eggNOG" id="ENOG502TJAF">
    <property type="taxonomic scope" value="Eukaryota"/>
</dbReference>
<dbReference type="EMBL" id="DS268421">
    <property type="protein sequence ID" value="EFO88654.1"/>
    <property type="molecule type" value="Genomic_DNA"/>
</dbReference>
<dbReference type="HOGENOM" id="CLU_1050674_0_0_1"/>
<dbReference type="CTD" id="9804159"/>
<keyword evidence="2" id="KW-1185">Reference proteome</keyword>
<protein>
    <submittedName>
        <fullName evidence="1">Uncharacterized protein</fullName>
    </submittedName>
</protein>
<reference evidence="1" key="1">
    <citation type="submission" date="2007-07" db="EMBL/GenBank/DDBJ databases">
        <title>PCAP assembly of the Caenorhabditis remanei genome.</title>
        <authorList>
            <consortium name="The Caenorhabditis remanei Sequencing Consortium"/>
            <person name="Wilson R.K."/>
        </authorList>
    </citation>
    <scope>NUCLEOTIDE SEQUENCE [LARGE SCALE GENOMIC DNA]</scope>
    <source>
        <strain evidence="1">PB4641</strain>
    </source>
</reference>
<gene>
    <name evidence="1" type="ORF">CRE_06525</name>
</gene>
<dbReference type="KEGG" id="crq:GCK72_007010"/>
<organism evidence="2">
    <name type="scientific">Caenorhabditis remanei</name>
    <name type="common">Caenorhabditis vulgaris</name>
    <dbReference type="NCBI Taxonomy" id="31234"/>
    <lineage>
        <taxon>Eukaryota</taxon>
        <taxon>Metazoa</taxon>
        <taxon>Ecdysozoa</taxon>
        <taxon>Nematoda</taxon>
        <taxon>Chromadorea</taxon>
        <taxon>Rhabditida</taxon>
        <taxon>Rhabditina</taxon>
        <taxon>Rhabditomorpha</taxon>
        <taxon>Rhabditoidea</taxon>
        <taxon>Rhabditidae</taxon>
        <taxon>Peloderinae</taxon>
        <taxon>Caenorhabditis</taxon>
    </lineage>
</organism>